<dbReference type="InterPro" id="IPR044808">
    <property type="entry name" value="ERF_plant"/>
</dbReference>
<evidence type="ECO:0000256" key="7">
    <source>
        <dbReference type="SAM" id="MobiDB-lite"/>
    </source>
</evidence>
<evidence type="ECO:0000313" key="10">
    <source>
        <dbReference type="Proteomes" id="UP001341840"/>
    </source>
</evidence>
<keyword evidence="10" id="KW-1185">Reference proteome</keyword>
<dbReference type="EMBL" id="JASCZI010090622">
    <property type="protein sequence ID" value="MED6142751.1"/>
    <property type="molecule type" value="Genomic_DNA"/>
</dbReference>
<dbReference type="PANTHER" id="PTHR31190:SF456">
    <property type="entry name" value="AP2_ERF DOMAIN-CONTAINING PROTEIN"/>
    <property type="match status" value="1"/>
</dbReference>
<protein>
    <recommendedName>
        <fullName evidence="8">AP2/ERF domain-containing protein</fullName>
    </recommendedName>
</protein>
<proteinExistence type="inferred from homology"/>
<dbReference type="Gene3D" id="3.30.730.10">
    <property type="entry name" value="AP2/ERF domain"/>
    <property type="match status" value="1"/>
</dbReference>
<dbReference type="SMART" id="SM00380">
    <property type="entry name" value="AP2"/>
    <property type="match status" value="1"/>
</dbReference>
<comment type="similarity">
    <text evidence="6">Belongs to the AP2/ERF transcription factor family. ERF subfamily.</text>
</comment>
<accession>A0ABU6T3A2</accession>
<comment type="subcellular location">
    <subcellularLocation>
        <location evidence="1">Nucleus</location>
    </subcellularLocation>
</comment>
<keyword evidence="3" id="KW-0238">DNA-binding</keyword>
<dbReference type="CDD" id="cd00018">
    <property type="entry name" value="AP2"/>
    <property type="match status" value="1"/>
</dbReference>
<dbReference type="InterPro" id="IPR001471">
    <property type="entry name" value="AP2/ERF_dom"/>
</dbReference>
<evidence type="ECO:0000256" key="5">
    <source>
        <dbReference type="ARBA" id="ARBA00023242"/>
    </source>
</evidence>
<feature type="region of interest" description="Disordered" evidence="7">
    <location>
        <begin position="1"/>
        <end position="20"/>
    </location>
</feature>
<dbReference type="InterPro" id="IPR016177">
    <property type="entry name" value="DNA-bd_dom_sf"/>
</dbReference>
<keyword evidence="4" id="KW-0804">Transcription</keyword>
<dbReference type="PANTHER" id="PTHR31190">
    <property type="entry name" value="DNA-BINDING DOMAIN"/>
    <property type="match status" value="1"/>
</dbReference>
<dbReference type="Pfam" id="PF00847">
    <property type="entry name" value="AP2"/>
    <property type="match status" value="1"/>
</dbReference>
<dbReference type="PRINTS" id="PR00367">
    <property type="entry name" value="ETHRSPELEMNT"/>
</dbReference>
<organism evidence="9 10">
    <name type="scientific">Stylosanthes scabra</name>
    <dbReference type="NCBI Taxonomy" id="79078"/>
    <lineage>
        <taxon>Eukaryota</taxon>
        <taxon>Viridiplantae</taxon>
        <taxon>Streptophyta</taxon>
        <taxon>Embryophyta</taxon>
        <taxon>Tracheophyta</taxon>
        <taxon>Spermatophyta</taxon>
        <taxon>Magnoliopsida</taxon>
        <taxon>eudicotyledons</taxon>
        <taxon>Gunneridae</taxon>
        <taxon>Pentapetalae</taxon>
        <taxon>rosids</taxon>
        <taxon>fabids</taxon>
        <taxon>Fabales</taxon>
        <taxon>Fabaceae</taxon>
        <taxon>Papilionoideae</taxon>
        <taxon>50 kb inversion clade</taxon>
        <taxon>dalbergioids sensu lato</taxon>
        <taxon>Dalbergieae</taxon>
        <taxon>Pterocarpus clade</taxon>
        <taxon>Stylosanthes</taxon>
    </lineage>
</organism>
<reference evidence="9 10" key="1">
    <citation type="journal article" date="2023" name="Plants (Basel)">
        <title>Bridging the Gap: Combining Genomics and Transcriptomics Approaches to Understand Stylosanthes scabra, an Orphan Legume from the Brazilian Caatinga.</title>
        <authorList>
            <person name="Ferreira-Neto J.R.C."/>
            <person name="da Silva M.D."/>
            <person name="Binneck E."/>
            <person name="de Melo N.F."/>
            <person name="da Silva R.H."/>
            <person name="de Melo A.L.T.M."/>
            <person name="Pandolfi V."/>
            <person name="Bustamante F.O."/>
            <person name="Brasileiro-Vidal A.C."/>
            <person name="Benko-Iseppon A.M."/>
        </authorList>
    </citation>
    <scope>NUCLEOTIDE SEQUENCE [LARGE SCALE GENOMIC DNA]</scope>
    <source>
        <tissue evidence="9">Leaves</tissue>
    </source>
</reference>
<evidence type="ECO:0000256" key="2">
    <source>
        <dbReference type="ARBA" id="ARBA00023015"/>
    </source>
</evidence>
<dbReference type="PROSITE" id="PS51032">
    <property type="entry name" value="AP2_ERF"/>
    <property type="match status" value="1"/>
</dbReference>
<keyword evidence="2" id="KW-0805">Transcription regulation</keyword>
<evidence type="ECO:0000256" key="6">
    <source>
        <dbReference type="ARBA" id="ARBA00024343"/>
    </source>
</evidence>
<evidence type="ECO:0000259" key="8">
    <source>
        <dbReference type="PROSITE" id="PS51032"/>
    </source>
</evidence>
<dbReference type="InterPro" id="IPR036955">
    <property type="entry name" value="AP2/ERF_dom_sf"/>
</dbReference>
<evidence type="ECO:0000313" key="9">
    <source>
        <dbReference type="EMBL" id="MED6142751.1"/>
    </source>
</evidence>
<name>A0ABU6T3A2_9FABA</name>
<dbReference type="SUPFAM" id="SSF54171">
    <property type="entry name" value="DNA-binding domain"/>
    <property type="match status" value="1"/>
</dbReference>
<feature type="domain" description="AP2/ERF" evidence="8">
    <location>
        <begin position="20"/>
        <end position="78"/>
    </location>
</feature>
<gene>
    <name evidence="9" type="ORF">PIB30_000313</name>
</gene>
<evidence type="ECO:0000256" key="1">
    <source>
        <dbReference type="ARBA" id="ARBA00004123"/>
    </source>
</evidence>
<evidence type="ECO:0000256" key="3">
    <source>
        <dbReference type="ARBA" id="ARBA00023125"/>
    </source>
</evidence>
<comment type="caution">
    <text evidence="9">The sequence shown here is derived from an EMBL/GenBank/DDBJ whole genome shotgun (WGS) entry which is preliminary data.</text>
</comment>
<keyword evidence="5" id="KW-0539">Nucleus</keyword>
<feature type="compositionally biased region" description="Basic and acidic residues" evidence="7">
    <location>
        <begin position="1"/>
        <end position="17"/>
    </location>
</feature>
<dbReference type="Proteomes" id="UP001341840">
    <property type="component" value="Unassembled WGS sequence"/>
</dbReference>
<evidence type="ECO:0000256" key="4">
    <source>
        <dbReference type="ARBA" id="ARBA00023163"/>
    </source>
</evidence>
<sequence length="156" mass="17611">MEDEDSKKAKVEIESPKQTRYRGVRRRPWGKFAAEIRDSNRHGARVWLGTYLTAEEAARAYDKAAFEMRGASAILNFPNEYNNNNNLCNDLGSTINHSSSSNFSMASIMSSSSSLVITNSENDKQVIELECMDDKLLEELLACDESEKNKEFPSNM</sequence>